<gene>
    <name evidence="2" type="primary">E72</name>
</gene>
<reference evidence="2" key="2">
    <citation type="submission" date="2016-08" db="EMBL/GenBank/DDBJ databases">
        <title>Extraordinary levels of hypervariability and flexibility within a 10-kb multigene immunoglobulin and G-protein coupled receptor family-encoding segment of the genomes from 35 strains of elephant endotheliotropic herpesvirus 1 (EEHV1).</title>
        <authorList>
            <person name="Zong J.-C."/>
            <person name="Long S.Y."/>
            <person name="Heaggans S.Y."/>
            <person name="Latimer E.M."/>
            <person name="Zachariah A."/>
            <person name="Hayward G.S."/>
        </authorList>
    </citation>
    <scope>NUCLEOTIDE SEQUENCE</scope>
    <source>
        <strain evidence="2">NAP75</strain>
    </source>
</reference>
<evidence type="ECO:0000313" key="2">
    <source>
        <dbReference type="EMBL" id="APG41622.1"/>
    </source>
</evidence>
<accession>A0A1L3HP65</accession>
<sequence>MYPDMGFDGGGEKHYFILYLSCMYVNYILCQRHTITIQVGQNVSIPCASNRFHKEITWFYEYAQKIVEWDRSSTPQYFGIYNNTNRVKLNITGSECTLQLFNCQMNDTGNYSTQVLFSSNTEHEWRTLLKVEAVHTNINANPDSTYNTFSCTESMLPSLMITNIIYLNFIY</sequence>
<reference evidence="2" key="1">
    <citation type="journal article" date="2014" name="J. Virol.">
        <title>Elephant endotheliotropic herpesviruses EEHV1A, EEHV1B, and EEHV2 from cases of hemorrhagic disease are highly diverged from other mammalian herpesviruses and may form a new subfamily.</title>
        <authorList>
            <person name="Richman LK"/>
            <person name="Zong JC"/>
            <person name="Latimer EM"/>
            <person name="Lock J"/>
            <person name="Fleischer RC"/>
            <person name="Heaggans SY"/>
            <person name="Hayward GS."/>
        </authorList>
    </citation>
    <scope>NUCLEOTIDE SEQUENCE</scope>
    <source>
        <strain evidence="2">NAP75</strain>
    </source>
</reference>
<feature type="domain" description="Immunoglobulin" evidence="1">
    <location>
        <begin position="32"/>
        <end position="132"/>
    </location>
</feature>
<dbReference type="SMART" id="SM00409">
    <property type="entry name" value="IG"/>
    <property type="match status" value="1"/>
</dbReference>
<dbReference type="InterPro" id="IPR003599">
    <property type="entry name" value="Ig_sub"/>
</dbReference>
<dbReference type="EMBL" id="KX759166">
    <property type="protein sequence ID" value="APG41622.1"/>
    <property type="molecule type" value="Genomic_DNA"/>
</dbReference>
<dbReference type="InterPro" id="IPR013783">
    <property type="entry name" value="Ig-like_fold"/>
</dbReference>
<dbReference type="Pfam" id="PF07686">
    <property type="entry name" value="V-set"/>
    <property type="match status" value="1"/>
</dbReference>
<dbReference type="InterPro" id="IPR036179">
    <property type="entry name" value="Ig-like_dom_sf"/>
</dbReference>
<organism evidence="2">
    <name type="scientific">Elephant endotheliotropic herpesvirus 1A</name>
    <dbReference type="NCBI Taxonomy" id="759753"/>
    <lineage>
        <taxon>Viruses</taxon>
        <taxon>Duplodnaviria</taxon>
        <taxon>Heunggongvirae</taxon>
        <taxon>Peploviricota</taxon>
        <taxon>Herviviricetes</taxon>
        <taxon>Herpesvirales</taxon>
        <taxon>Orthoherpesviridae</taxon>
        <taxon>Betaherpesvirinae</taxon>
        <taxon>Proboscivirus</taxon>
        <taxon>Proboscivirus elephantidbeta1</taxon>
        <taxon>Elephantid herpesvirus 1</taxon>
    </lineage>
</organism>
<protein>
    <submittedName>
        <fullName evidence="2">Glycoprotein vIgFam15</fullName>
    </submittedName>
</protein>
<dbReference type="InterPro" id="IPR013106">
    <property type="entry name" value="Ig_V-set"/>
</dbReference>
<dbReference type="SUPFAM" id="SSF48726">
    <property type="entry name" value="Immunoglobulin"/>
    <property type="match status" value="1"/>
</dbReference>
<dbReference type="Gene3D" id="2.60.40.10">
    <property type="entry name" value="Immunoglobulins"/>
    <property type="match status" value="1"/>
</dbReference>
<evidence type="ECO:0000259" key="1">
    <source>
        <dbReference type="SMART" id="SM00409"/>
    </source>
</evidence>
<name>A0A1L3HP65_ELHV1</name>
<proteinExistence type="predicted"/>